<protein>
    <submittedName>
        <fullName evidence="5">DUF4190 domain-containing protein</fullName>
    </submittedName>
</protein>
<proteinExistence type="predicted"/>
<evidence type="ECO:0000256" key="2">
    <source>
        <dbReference type="SAM" id="Phobius"/>
    </source>
</evidence>
<evidence type="ECO:0000256" key="1">
    <source>
        <dbReference type="SAM" id="MobiDB-lite"/>
    </source>
</evidence>
<feature type="transmembrane region" description="Helical" evidence="2">
    <location>
        <begin position="33"/>
        <end position="56"/>
    </location>
</feature>
<evidence type="ECO:0000259" key="3">
    <source>
        <dbReference type="Pfam" id="PF13462"/>
    </source>
</evidence>
<feature type="compositionally biased region" description="Pro residues" evidence="1">
    <location>
        <begin position="9"/>
        <end position="22"/>
    </location>
</feature>
<keyword evidence="2" id="KW-1133">Transmembrane helix</keyword>
<feature type="domain" description="Thioredoxin-like fold" evidence="3">
    <location>
        <begin position="158"/>
        <end position="312"/>
    </location>
</feature>
<evidence type="ECO:0000259" key="4">
    <source>
        <dbReference type="Pfam" id="PF13828"/>
    </source>
</evidence>
<dbReference type="InterPro" id="IPR012336">
    <property type="entry name" value="Thioredoxin-like_fold"/>
</dbReference>
<dbReference type="Gene3D" id="3.40.30.10">
    <property type="entry name" value="Glutaredoxin"/>
    <property type="match status" value="1"/>
</dbReference>
<comment type="caution">
    <text evidence="5">The sequence shown here is derived from an EMBL/GenBank/DDBJ whole genome shotgun (WGS) entry which is preliminary data.</text>
</comment>
<reference evidence="5 6" key="1">
    <citation type="submission" date="2019-03" db="EMBL/GenBank/DDBJ databases">
        <title>Genomics of glacier-inhabiting Cryobacterium strains.</title>
        <authorList>
            <person name="Liu Q."/>
            <person name="Xin Y.-H."/>
        </authorList>
    </citation>
    <scope>NUCLEOTIDE SEQUENCE [LARGE SCALE GENOMIC DNA]</scope>
    <source>
        <strain evidence="5 6">TMT1-23-1</strain>
    </source>
</reference>
<organism evidence="5 6">
    <name type="scientific">Cryobacterium sinapicolor</name>
    <dbReference type="NCBI Taxonomy" id="1259236"/>
    <lineage>
        <taxon>Bacteria</taxon>
        <taxon>Bacillati</taxon>
        <taxon>Actinomycetota</taxon>
        <taxon>Actinomycetes</taxon>
        <taxon>Micrococcales</taxon>
        <taxon>Microbacteriaceae</taxon>
        <taxon>Cryobacterium</taxon>
    </lineage>
</organism>
<keyword evidence="2" id="KW-0472">Membrane</keyword>
<dbReference type="RefSeq" id="WP_134431084.1">
    <property type="nucleotide sequence ID" value="NZ_SOGQ01000055.1"/>
</dbReference>
<feature type="domain" description="DUF4190" evidence="4">
    <location>
        <begin position="34"/>
        <end position="86"/>
    </location>
</feature>
<dbReference type="Pfam" id="PF13462">
    <property type="entry name" value="Thioredoxin_4"/>
    <property type="match status" value="1"/>
</dbReference>
<feature type="region of interest" description="Disordered" evidence="1">
    <location>
        <begin position="1"/>
        <end position="22"/>
    </location>
</feature>
<accession>A0ABY2IZQ6</accession>
<dbReference type="CDD" id="cd02972">
    <property type="entry name" value="DsbA_family"/>
    <property type="match status" value="1"/>
</dbReference>
<keyword evidence="6" id="KW-1185">Reference proteome</keyword>
<evidence type="ECO:0000313" key="5">
    <source>
        <dbReference type="EMBL" id="TFC98184.1"/>
    </source>
</evidence>
<feature type="region of interest" description="Disordered" evidence="1">
    <location>
        <begin position="116"/>
        <end position="137"/>
    </location>
</feature>
<dbReference type="SUPFAM" id="SSF52833">
    <property type="entry name" value="Thioredoxin-like"/>
    <property type="match status" value="1"/>
</dbReference>
<sequence>MTSTEPEPTRAPEPYSPAYGHPPFPAAPKTNTLAIISLVSAFFVSLVAVITGHLALGQIRRTNEGGRGLAIAGLVLGYVGVVTTTLAIVLAVVFAATVIPLILSVVGGNAAGLPSLSATNEPETDEPTGDAPQQALPTGTVGAAHFDDGYLSVGTGAQVVDVYFDPMCPYCRQFEETNGGQLAALVTDGSITLRLHSLTFLDRVSQGTAYSTRASAALTCQATLNPERLLAYQAALFANQPAEDTAGRSDAELAGLVESPADISACLAAGEYQGWSQANTEQALNGPIEDADITRIQGTPTVLVNGSVYAGGLTDPVEFRDFLTAGSVG</sequence>
<name>A0ABY2IZQ6_9MICO</name>
<keyword evidence="2" id="KW-0812">Transmembrane</keyword>
<evidence type="ECO:0000313" key="6">
    <source>
        <dbReference type="Proteomes" id="UP000297853"/>
    </source>
</evidence>
<dbReference type="EMBL" id="SOGQ01000055">
    <property type="protein sequence ID" value="TFC98184.1"/>
    <property type="molecule type" value="Genomic_DNA"/>
</dbReference>
<feature type="transmembrane region" description="Helical" evidence="2">
    <location>
        <begin position="68"/>
        <end position="96"/>
    </location>
</feature>
<dbReference type="Pfam" id="PF13828">
    <property type="entry name" value="DUF4190"/>
    <property type="match status" value="1"/>
</dbReference>
<dbReference type="InterPro" id="IPR025241">
    <property type="entry name" value="DUF4190"/>
</dbReference>
<dbReference type="InterPro" id="IPR036249">
    <property type="entry name" value="Thioredoxin-like_sf"/>
</dbReference>
<gene>
    <name evidence="5" type="ORF">E3T28_11300</name>
</gene>
<dbReference type="Proteomes" id="UP000297853">
    <property type="component" value="Unassembled WGS sequence"/>
</dbReference>